<evidence type="ECO:0000313" key="2">
    <source>
        <dbReference type="EMBL" id="MFD2261122.1"/>
    </source>
</evidence>
<organism evidence="2 3">
    <name type="scientific">Chelativorans composti</name>
    <dbReference type="NCBI Taxonomy" id="768533"/>
    <lineage>
        <taxon>Bacteria</taxon>
        <taxon>Pseudomonadati</taxon>
        <taxon>Pseudomonadota</taxon>
        <taxon>Alphaproteobacteria</taxon>
        <taxon>Hyphomicrobiales</taxon>
        <taxon>Phyllobacteriaceae</taxon>
        <taxon>Chelativorans</taxon>
    </lineage>
</organism>
<comment type="caution">
    <text evidence="2">The sequence shown here is derived from an EMBL/GenBank/DDBJ whole genome shotgun (WGS) entry which is preliminary data.</text>
</comment>
<evidence type="ECO:0000256" key="1">
    <source>
        <dbReference type="SAM" id="MobiDB-lite"/>
    </source>
</evidence>
<dbReference type="RefSeq" id="WP_345098479.1">
    <property type="nucleotide sequence ID" value="NZ_BAABGS010000017.1"/>
</dbReference>
<accession>A0ABW5DJ20</accession>
<name>A0ABW5DJ20_9HYPH</name>
<protein>
    <submittedName>
        <fullName evidence="2">Uncharacterized protein</fullName>
    </submittedName>
</protein>
<sequence length="176" mass="19530">MYEVPPFSPGCFGSAIAFRKEDMVCQACPFAEKCEVAHEITLKALRERYGIKPPQPRTAQRAKKQEAHTADPAATVLPKKARELIERLDRSQIDICGSLRRGVNPFGKGLNFMRIACHILLRASAPFDREFLSAAFVKALGWQKNTADAHARMAIMALTHVGAIENRDGLISLRKA</sequence>
<evidence type="ECO:0000313" key="3">
    <source>
        <dbReference type="Proteomes" id="UP001597373"/>
    </source>
</evidence>
<feature type="region of interest" description="Disordered" evidence="1">
    <location>
        <begin position="53"/>
        <end position="72"/>
    </location>
</feature>
<proteinExistence type="predicted"/>
<gene>
    <name evidence="2" type="ORF">ACFSMZ_15335</name>
</gene>
<dbReference type="EMBL" id="JBHUIR010000059">
    <property type="protein sequence ID" value="MFD2261122.1"/>
    <property type="molecule type" value="Genomic_DNA"/>
</dbReference>
<keyword evidence="3" id="KW-1185">Reference proteome</keyword>
<reference evidence="3" key="1">
    <citation type="journal article" date="2019" name="Int. J. Syst. Evol. Microbiol.">
        <title>The Global Catalogue of Microorganisms (GCM) 10K type strain sequencing project: providing services to taxonomists for standard genome sequencing and annotation.</title>
        <authorList>
            <consortium name="The Broad Institute Genomics Platform"/>
            <consortium name="The Broad Institute Genome Sequencing Center for Infectious Disease"/>
            <person name="Wu L."/>
            <person name="Ma J."/>
        </authorList>
    </citation>
    <scope>NUCLEOTIDE SEQUENCE [LARGE SCALE GENOMIC DNA]</scope>
    <source>
        <strain evidence="3">KCTC 23707</strain>
    </source>
</reference>
<dbReference type="Proteomes" id="UP001597373">
    <property type="component" value="Unassembled WGS sequence"/>
</dbReference>